<sequence>MDLLPKSSSDFHKAEYWEEFFTKRTKAFEWYGNYFELSGILFRYIKPKDDILVIGCGNSELSEKLYDGGFLKILNIDISTTVIDQMKHKNVARSEMKWEVMDAAQLKLDDESCSVVLDKGTLDAILSDYTSEVNVTAGKMFKEIERVLRLGGRYICITLAQDPLVSTVLQYLKVTDWLLRVHKVSVSYHKDYDKIQMPVFAIVLTKFRNLPRKILEVCLEDATKPSKLESEEQVLEFIKTQQNYAIVRNELAHGYIKNLGLPSVELHSSDNIIIPRYKINIVDLETYNPLLKYGVFIIPQGRESEWLFSSPKGRLEVAKNAQFKRLAIVALSRDHVYEGGMQQIQKELSLKVMELAPASLDDNYKVPFLSIGGDDIGERHVRYRGESEFTGPFVIEDYVGSEGVWYRQLLFSSAIVQSVVRLTRKTSQKKTNKKQKQKLSKTKTDFENLTPDPSHLTSQYLQIMVAGYTGILDSMHDSFRVLILGLGGGSLAFHTLHFFPNSHVTAVELDGAVADVCRNWFGVSEETFKSRLDICIEDGVSFVENMVKKMEVADEKSDGYLFDIVVIDVDSKDDTKSLRAPPAEFITEEAFENIKRIVKPRGALMVNVLCRDQKTKMNLFADIQKTFPLVYTRDCESDVNTVAFCYKNDGSEDSNEELLQWHSKAQLWEAEWERSNPDNNELVLCDFLENVLKFREPVN</sequence>
<dbReference type="PANTHER" id="PTHR12176:SF78">
    <property type="entry name" value="EEF1A LYSINE AND N-TERMINAL METHYLTRANSFERASE"/>
    <property type="match status" value="1"/>
</dbReference>
<dbReference type="InterPro" id="IPR051419">
    <property type="entry name" value="Lys/N-term_MeTrsfase_sf"/>
</dbReference>
<comment type="caution">
    <text evidence="8">The sequence shown here is derived from an EMBL/GenBank/DDBJ whole genome shotgun (WGS) entry which is preliminary data.</text>
</comment>
<evidence type="ECO:0000256" key="3">
    <source>
        <dbReference type="ARBA" id="ARBA00022679"/>
    </source>
</evidence>
<comment type="similarity">
    <text evidence="1">Belongs to the methyltransferase superfamily.</text>
</comment>
<dbReference type="Pfam" id="PF08241">
    <property type="entry name" value="Methyltransf_11"/>
    <property type="match status" value="1"/>
</dbReference>
<keyword evidence="9" id="KW-1185">Reference proteome</keyword>
<evidence type="ECO:0000256" key="1">
    <source>
        <dbReference type="ARBA" id="ARBA00008361"/>
    </source>
</evidence>
<proteinExistence type="inferred from homology"/>
<dbReference type="EMBL" id="CAWYQH010000002">
    <property type="protein sequence ID" value="CAK8673959.1"/>
    <property type="molecule type" value="Genomic_DNA"/>
</dbReference>
<evidence type="ECO:0000256" key="5">
    <source>
        <dbReference type="ARBA" id="ARBA00071300"/>
    </source>
</evidence>
<dbReference type="Gene3D" id="3.40.50.150">
    <property type="entry name" value="Vaccinia Virus protein VP39"/>
    <property type="match status" value="2"/>
</dbReference>
<dbReference type="Pfam" id="PF01564">
    <property type="entry name" value="Spermine_synth"/>
    <property type="match status" value="1"/>
</dbReference>
<name>A0ABP0F2L3_CLALP</name>
<keyword evidence="4" id="KW-0511">Multifunctional enzyme</keyword>
<feature type="domain" description="Methyltransferase type 11" evidence="7">
    <location>
        <begin position="53"/>
        <end position="156"/>
    </location>
</feature>
<evidence type="ECO:0000313" key="8">
    <source>
        <dbReference type="EMBL" id="CAK8673959.1"/>
    </source>
</evidence>
<dbReference type="CDD" id="cd02440">
    <property type="entry name" value="AdoMet_MTases"/>
    <property type="match status" value="1"/>
</dbReference>
<dbReference type="Proteomes" id="UP001642483">
    <property type="component" value="Unassembled WGS sequence"/>
</dbReference>
<keyword evidence="3" id="KW-0808">Transferase</keyword>
<dbReference type="PANTHER" id="PTHR12176">
    <property type="entry name" value="SAM-DEPENDENT METHYLTRANSFERASE SUPERFAMILY PROTEIN"/>
    <property type="match status" value="1"/>
</dbReference>
<evidence type="ECO:0000256" key="4">
    <source>
        <dbReference type="ARBA" id="ARBA00023268"/>
    </source>
</evidence>
<organism evidence="8 9">
    <name type="scientific">Clavelina lepadiformis</name>
    <name type="common">Light-bulb sea squirt</name>
    <name type="synonym">Ascidia lepadiformis</name>
    <dbReference type="NCBI Taxonomy" id="159417"/>
    <lineage>
        <taxon>Eukaryota</taxon>
        <taxon>Metazoa</taxon>
        <taxon>Chordata</taxon>
        <taxon>Tunicata</taxon>
        <taxon>Ascidiacea</taxon>
        <taxon>Aplousobranchia</taxon>
        <taxon>Clavelinidae</taxon>
        <taxon>Clavelina</taxon>
    </lineage>
</organism>
<evidence type="ECO:0000256" key="6">
    <source>
        <dbReference type="ARBA" id="ARBA00081503"/>
    </source>
</evidence>
<dbReference type="SUPFAM" id="SSF53335">
    <property type="entry name" value="S-adenosyl-L-methionine-dependent methyltransferases"/>
    <property type="match status" value="2"/>
</dbReference>
<keyword evidence="2" id="KW-0489">Methyltransferase</keyword>
<evidence type="ECO:0000256" key="2">
    <source>
        <dbReference type="ARBA" id="ARBA00022603"/>
    </source>
</evidence>
<accession>A0ABP0F2L3</accession>
<evidence type="ECO:0000259" key="7">
    <source>
        <dbReference type="Pfam" id="PF08241"/>
    </source>
</evidence>
<dbReference type="InterPro" id="IPR013216">
    <property type="entry name" value="Methyltransf_11"/>
</dbReference>
<dbReference type="InterPro" id="IPR029063">
    <property type="entry name" value="SAM-dependent_MTases_sf"/>
</dbReference>
<reference evidence="8 9" key="1">
    <citation type="submission" date="2024-02" db="EMBL/GenBank/DDBJ databases">
        <authorList>
            <person name="Daric V."/>
            <person name="Darras S."/>
        </authorList>
    </citation>
    <scope>NUCLEOTIDE SEQUENCE [LARGE SCALE GENOMIC DNA]</scope>
</reference>
<evidence type="ECO:0000313" key="9">
    <source>
        <dbReference type="Proteomes" id="UP001642483"/>
    </source>
</evidence>
<gene>
    <name evidence="8" type="ORF">CVLEPA_LOCUS3688</name>
</gene>
<protein>
    <recommendedName>
        <fullName evidence="5">eEF1A lysine and N-terminal methyltransferase</fullName>
    </recommendedName>
    <alternativeName>
        <fullName evidence="6">Methyltransferase-like protein 13</fullName>
    </alternativeName>
</protein>